<dbReference type="GO" id="GO:0017000">
    <property type="term" value="P:antibiotic biosynthetic process"/>
    <property type="evidence" value="ECO:0007669"/>
    <property type="project" value="UniProtKB-ARBA"/>
</dbReference>
<dbReference type="InterPro" id="IPR029058">
    <property type="entry name" value="AB_hydrolase_fold"/>
</dbReference>
<protein>
    <recommendedName>
        <fullName evidence="11">Carboxypeptidase</fullName>
    </recommendedName>
</protein>
<evidence type="ECO:0000256" key="1">
    <source>
        <dbReference type="ARBA" id="ARBA00009431"/>
    </source>
</evidence>
<dbReference type="Gene3D" id="3.40.50.1820">
    <property type="entry name" value="alpha/beta hydrolase"/>
    <property type="match status" value="1"/>
</dbReference>
<keyword evidence="5" id="KW-0378">Hydrolase</keyword>
<keyword evidence="6" id="KW-0325">Glycoprotein</keyword>
<keyword evidence="7" id="KW-0472">Membrane</keyword>
<dbReference type="STRING" id="36646.A0A1V6UAD2"/>
<evidence type="ECO:0000256" key="3">
    <source>
        <dbReference type="ARBA" id="ARBA00022670"/>
    </source>
</evidence>
<dbReference type="EMBL" id="MDDG01000013">
    <property type="protein sequence ID" value="OQE35434.1"/>
    <property type="molecule type" value="Genomic_DNA"/>
</dbReference>
<comment type="caution">
    <text evidence="9">The sequence shown here is derived from an EMBL/GenBank/DDBJ whole genome shotgun (WGS) entry which is preliminary data.</text>
</comment>
<comment type="similarity">
    <text evidence="1">Belongs to the peptidase S10 family.</text>
</comment>
<dbReference type="InterPro" id="IPR001563">
    <property type="entry name" value="Peptidase_S10"/>
</dbReference>
<evidence type="ECO:0000256" key="7">
    <source>
        <dbReference type="SAM" id="Phobius"/>
    </source>
</evidence>
<name>A0A1V6UAD2_9EURO</name>
<evidence type="ECO:0000256" key="6">
    <source>
        <dbReference type="ARBA" id="ARBA00023180"/>
    </source>
</evidence>
<reference evidence="10" key="1">
    <citation type="journal article" date="2017" name="Nat. Microbiol.">
        <title>Global analysis of biosynthetic gene clusters reveals vast potential of secondary metabolite production in Penicillium species.</title>
        <authorList>
            <person name="Nielsen J.C."/>
            <person name="Grijseels S."/>
            <person name="Prigent S."/>
            <person name="Ji B."/>
            <person name="Dainat J."/>
            <person name="Nielsen K.F."/>
            <person name="Frisvad J.C."/>
            <person name="Workman M."/>
            <person name="Nielsen J."/>
        </authorList>
    </citation>
    <scope>NUCLEOTIDE SEQUENCE [LARGE SCALE GENOMIC DNA]</scope>
    <source>
        <strain evidence="10">IBT 31321</strain>
    </source>
</reference>
<accession>A0A1V6UAD2</accession>
<organism evidence="9 10">
    <name type="scientific">Penicillium coprophilum</name>
    <dbReference type="NCBI Taxonomy" id="36646"/>
    <lineage>
        <taxon>Eukaryota</taxon>
        <taxon>Fungi</taxon>
        <taxon>Dikarya</taxon>
        <taxon>Ascomycota</taxon>
        <taxon>Pezizomycotina</taxon>
        <taxon>Eurotiomycetes</taxon>
        <taxon>Eurotiomycetidae</taxon>
        <taxon>Eurotiales</taxon>
        <taxon>Aspergillaceae</taxon>
        <taxon>Penicillium</taxon>
    </lineage>
</organism>
<feature type="chain" id="PRO_5012935315" description="Carboxypeptidase" evidence="8">
    <location>
        <begin position="22"/>
        <end position="654"/>
    </location>
</feature>
<dbReference type="GO" id="GO:0072330">
    <property type="term" value="P:monocarboxylic acid biosynthetic process"/>
    <property type="evidence" value="ECO:0007669"/>
    <property type="project" value="UniProtKB-ARBA"/>
</dbReference>
<sequence length="654" mass="71426">MHQSFGNLVIAVFLVLIGAFAQFPPRPGDPTIIESTVLKGAQIRYSSVSICPTRSDAKGFSGYIHLPPASLQAVGLDQEVPVNLFFWFIESQHSPATSPLTLYINGGPGSSSGFSYDVLANATVDFRGQPTLQSIESNTFIPSDSRLKQRGTISHGLASSSSAINTTEAAVRSIWLSLAIWMKDFPLLSVRDKGLEIWTASYGGHYAPALYHFTMEQNNALAENRSALLRAPNIQINSIGMLNACVDSLVQLPKYPEMAYNNTYGIQLINETTYISAKKSWEGADGCKSRIEKCRLASGTTPYLGNNPTANSICHDANVYCGKHIAGLISPSERNFFDIGHRSHLLTDPTLNTYLGYLKQHKVQEALGTPVNFTDQATNVAHAFSLTGDNVRGEYVDSLARALDAGVRLSLIYGDRDYACNWLGGEALSLSIPYKSQASFQRAGYTSVHGIQRDEKGEVPRAYVRQHGGFSFVRVLDSSHTVNAVWPSLGFAIFNRTLDDVDLATGYEDLTKSALYSTSGPSSIQHITNKLPADSDSEEGMCYVLALSFCSNSQLNAYLKGKGRVIDYWLVDYGNGSCSPNPIQPCRKSNSGFGGIHTDLGFGLPADILSWFDLLMLVGAVIIVGITGFLVHRMVHLREKDERKTVRKGYCGFQ</sequence>
<dbReference type="PANTHER" id="PTHR11802:SF189">
    <property type="entry name" value="CARBOXYPEPTIDASE"/>
    <property type="match status" value="1"/>
</dbReference>
<evidence type="ECO:0008006" key="11">
    <source>
        <dbReference type="Google" id="ProtNLM"/>
    </source>
</evidence>
<evidence type="ECO:0000256" key="4">
    <source>
        <dbReference type="ARBA" id="ARBA00022729"/>
    </source>
</evidence>
<feature type="transmembrane region" description="Helical" evidence="7">
    <location>
        <begin position="608"/>
        <end position="631"/>
    </location>
</feature>
<feature type="signal peptide" evidence="8">
    <location>
        <begin position="1"/>
        <end position="21"/>
    </location>
</feature>
<dbReference type="GO" id="GO:0000324">
    <property type="term" value="C:fungal-type vacuole"/>
    <property type="evidence" value="ECO:0007669"/>
    <property type="project" value="TreeGrafter"/>
</dbReference>
<evidence type="ECO:0000313" key="9">
    <source>
        <dbReference type="EMBL" id="OQE35434.1"/>
    </source>
</evidence>
<evidence type="ECO:0000256" key="5">
    <source>
        <dbReference type="ARBA" id="ARBA00022801"/>
    </source>
</evidence>
<dbReference type="AlphaFoldDB" id="A0A1V6UAD2"/>
<keyword evidence="10" id="KW-1185">Reference proteome</keyword>
<dbReference type="Gene3D" id="1.10.287.410">
    <property type="match status" value="1"/>
</dbReference>
<keyword evidence="7" id="KW-0812">Transmembrane</keyword>
<dbReference type="GO" id="GO:0004185">
    <property type="term" value="F:serine-type carboxypeptidase activity"/>
    <property type="evidence" value="ECO:0007669"/>
    <property type="project" value="InterPro"/>
</dbReference>
<keyword evidence="2" id="KW-0121">Carboxypeptidase</keyword>
<proteinExistence type="inferred from homology"/>
<evidence type="ECO:0000256" key="8">
    <source>
        <dbReference type="SAM" id="SignalP"/>
    </source>
</evidence>
<dbReference type="Pfam" id="PF00450">
    <property type="entry name" value="Peptidase_S10"/>
    <property type="match status" value="2"/>
</dbReference>
<evidence type="ECO:0000256" key="2">
    <source>
        <dbReference type="ARBA" id="ARBA00022645"/>
    </source>
</evidence>
<keyword evidence="4 8" id="KW-0732">Signal</keyword>
<evidence type="ECO:0000313" key="10">
    <source>
        <dbReference type="Proteomes" id="UP000191500"/>
    </source>
</evidence>
<keyword evidence="7" id="KW-1133">Transmembrane helix</keyword>
<keyword evidence="3" id="KW-0645">Protease</keyword>
<dbReference type="Proteomes" id="UP000191500">
    <property type="component" value="Unassembled WGS sequence"/>
</dbReference>
<dbReference type="PANTHER" id="PTHR11802">
    <property type="entry name" value="SERINE PROTEASE FAMILY S10 SERINE CARBOXYPEPTIDASE"/>
    <property type="match status" value="1"/>
</dbReference>
<dbReference type="GO" id="GO:0006508">
    <property type="term" value="P:proteolysis"/>
    <property type="evidence" value="ECO:0007669"/>
    <property type="project" value="UniProtKB-KW"/>
</dbReference>
<gene>
    <name evidence="9" type="ORF">PENCOP_c013G01551</name>
</gene>
<dbReference type="SUPFAM" id="SSF53474">
    <property type="entry name" value="alpha/beta-Hydrolases"/>
    <property type="match status" value="1"/>
</dbReference>